<protein>
    <submittedName>
        <fullName evidence="7">Radical SAM protein</fullName>
    </submittedName>
</protein>
<reference evidence="7" key="2">
    <citation type="journal article" date="2021" name="PeerJ">
        <title>Extensive microbial diversity within the chicken gut microbiome revealed by metagenomics and culture.</title>
        <authorList>
            <person name="Gilroy R."/>
            <person name="Ravi A."/>
            <person name="Getino M."/>
            <person name="Pursley I."/>
            <person name="Horton D.L."/>
            <person name="Alikhan N.F."/>
            <person name="Baker D."/>
            <person name="Gharbi K."/>
            <person name="Hall N."/>
            <person name="Watson M."/>
            <person name="Adriaenssens E.M."/>
            <person name="Foster-Nyarko E."/>
            <person name="Jarju S."/>
            <person name="Secka A."/>
            <person name="Antonio M."/>
            <person name="Oren A."/>
            <person name="Chaudhuri R.R."/>
            <person name="La Ragione R."/>
            <person name="Hildebrand F."/>
            <person name="Pallen M.J."/>
        </authorList>
    </citation>
    <scope>NUCLEOTIDE SEQUENCE</scope>
    <source>
        <strain evidence="7">ChiGjej1B1-19959</strain>
    </source>
</reference>
<keyword evidence="4" id="KW-0411">Iron-sulfur</keyword>
<feature type="domain" description="Radical SAM core" evidence="6">
    <location>
        <begin position="109"/>
        <end position="320"/>
    </location>
</feature>
<keyword evidence="1" id="KW-0949">S-adenosyl-L-methionine</keyword>
<dbReference type="CDD" id="cd01335">
    <property type="entry name" value="Radical_SAM"/>
    <property type="match status" value="1"/>
</dbReference>
<dbReference type="PANTHER" id="PTHR43524:SF1">
    <property type="entry name" value="RADICAL SAM SUPERFAMILY PROTEIN"/>
    <property type="match status" value="1"/>
</dbReference>
<dbReference type="InterPro" id="IPR058240">
    <property type="entry name" value="rSAM_sf"/>
</dbReference>
<keyword evidence="2" id="KW-0479">Metal-binding</keyword>
<dbReference type="GO" id="GO:0003824">
    <property type="term" value="F:catalytic activity"/>
    <property type="evidence" value="ECO:0007669"/>
    <property type="project" value="InterPro"/>
</dbReference>
<feature type="compositionally biased region" description="Basic and acidic residues" evidence="5">
    <location>
        <begin position="463"/>
        <end position="478"/>
    </location>
</feature>
<feature type="region of interest" description="Disordered" evidence="5">
    <location>
        <begin position="449"/>
        <end position="486"/>
    </location>
</feature>
<dbReference type="Proteomes" id="UP000824071">
    <property type="component" value="Unassembled WGS sequence"/>
</dbReference>
<evidence type="ECO:0000313" key="8">
    <source>
        <dbReference type="Proteomes" id="UP000824071"/>
    </source>
</evidence>
<dbReference type="PANTHER" id="PTHR43524">
    <property type="entry name" value="RADICAL SAM SUPERFAMILY PROTEIN"/>
    <property type="match status" value="1"/>
</dbReference>
<dbReference type="InterPro" id="IPR013785">
    <property type="entry name" value="Aldolase_TIM"/>
</dbReference>
<sequence length="486" mass="54752">MANSHKVQRAAIALALDKILKYVYKDPYPNLEKLADRVGMLFSGLFPSENFQKFKAAASDPDNVWTQYAVNLLRDIDPRVVRQMLLSLGVDAGLYGTKTVRRLREELHCNVPFIILFDPTSACNLHCKGCWAAEYGHKQSLTNEEMQSIVSQGKAMGTHFYMLTGGEPLIRKNDIVALARENRDCTFVIYTNATLVDQKFCEDMNDCGNISLALSLEGTEASNDWRRGEGAYKKTLEAMDLLKQNKCLFGISVCYTAKNVDMVTSDDFIDMALEKGVKYGLYFNYMPVGHDADPALIPTPAQREHMYGWVKKMRNSKTGKPMFVMDFQDDGEYVGGCIAGGRNYFHINSAGDIEPCVFIHFSDANIRTHTLLEALKSPLFTEYYHNQPFNDNHLRPCPLLENPERLREMVKRSGAKSSDLLHAEDVDTLCDKCVAFAKAWAPEAQRIWDSTPHRDTHTQYYRDTPEGRAEAEKKRAEGGEAGGSAE</sequence>
<evidence type="ECO:0000256" key="1">
    <source>
        <dbReference type="ARBA" id="ARBA00022691"/>
    </source>
</evidence>
<dbReference type="CDD" id="cd21128">
    <property type="entry name" value="SPASM_rSAM"/>
    <property type="match status" value="1"/>
</dbReference>
<dbReference type="SUPFAM" id="SSF102114">
    <property type="entry name" value="Radical SAM enzymes"/>
    <property type="match status" value="1"/>
</dbReference>
<dbReference type="SFLD" id="SFLDG01067">
    <property type="entry name" value="SPASM/twitch_domain_containing"/>
    <property type="match status" value="1"/>
</dbReference>
<dbReference type="PROSITE" id="PS51918">
    <property type="entry name" value="RADICAL_SAM"/>
    <property type="match status" value="1"/>
</dbReference>
<dbReference type="Gene3D" id="3.20.20.70">
    <property type="entry name" value="Aldolase class I"/>
    <property type="match status" value="1"/>
</dbReference>
<evidence type="ECO:0000256" key="2">
    <source>
        <dbReference type="ARBA" id="ARBA00022723"/>
    </source>
</evidence>
<evidence type="ECO:0000256" key="5">
    <source>
        <dbReference type="SAM" id="MobiDB-lite"/>
    </source>
</evidence>
<dbReference type="AlphaFoldDB" id="A0A9D1IEL0"/>
<evidence type="ECO:0000313" key="7">
    <source>
        <dbReference type="EMBL" id="HIU35221.1"/>
    </source>
</evidence>
<accession>A0A9D1IEL0</accession>
<reference evidence="7" key="1">
    <citation type="submission" date="2020-10" db="EMBL/GenBank/DDBJ databases">
        <authorList>
            <person name="Gilroy R."/>
        </authorList>
    </citation>
    <scope>NUCLEOTIDE SEQUENCE</scope>
    <source>
        <strain evidence="7">ChiGjej1B1-19959</strain>
    </source>
</reference>
<name>A0A9D1IEL0_9FIRM</name>
<evidence type="ECO:0000256" key="3">
    <source>
        <dbReference type="ARBA" id="ARBA00023004"/>
    </source>
</evidence>
<dbReference type="InterPro" id="IPR007197">
    <property type="entry name" value="rSAM"/>
</dbReference>
<evidence type="ECO:0000256" key="4">
    <source>
        <dbReference type="ARBA" id="ARBA00023014"/>
    </source>
</evidence>
<dbReference type="SFLD" id="SFLDS00029">
    <property type="entry name" value="Radical_SAM"/>
    <property type="match status" value="1"/>
</dbReference>
<gene>
    <name evidence="7" type="ORF">IAC53_01255</name>
</gene>
<dbReference type="Pfam" id="PF04055">
    <property type="entry name" value="Radical_SAM"/>
    <property type="match status" value="1"/>
</dbReference>
<organism evidence="7 8">
    <name type="scientific">Candidatus Fimenecus excrementigallinarum</name>
    <dbReference type="NCBI Taxonomy" id="2840816"/>
    <lineage>
        <taxon>Bacteria</taxon>
        <taxon>Bacillati</taxon>
        <taxon>Bacillota</taxon>
        <taxon>Clostridia</taxon>
        <taxon>Candidatus Fimenecus</taxon>
    </lineage>
</organism>
<dbReference type="EMBL" id="DVMW01000011">
    <property type="protein sequence ID" value="HIU35221.1"/>
    <property type="molecule type" value="Genomic_DNA"/>
</dbReference>
<dbReference type="GO" id="GO:0046872">
    <property type="term" value="F:metal ion binding"/>
    <property type="evidence" value="ECO:0007669"/>
    <property type="project" value="UniProtKB-KW"/>
</dbReference>
<proteinExistence type="predicted"/>
<evidence type="ECO:0000259" key="6">
    <source>
        <dbReference type="PROSITE" id="PS51918"/>
    </source>
</evidence>
<keyword evidence="3" id="KW-0408">Iron</keyword>
<dbReference type="GO" id="GO:0051536">
    <property type="term" value="F:iron-sulfur cluster binding"/>
    <property type="evidence" value="ECO:0007669"/>
    <property type="project" value="UniProtKB-KW"/>
</dbReference>
<comment type="caution">
    <text evidence="7">The sequence shown here is derived from an EMBL/GenBank/DDBJ whole genome shotgun (WGS) entry which is preliminary data.</text>
</comment>